<dbReference type="AlphaFoldDB" id="A0A1Y1YF76"/>
<dbReference type="InterPro" id="IPR003734">
    <property type="entry name" value="DUF155"/>
</dbReference>
<dbReference type="Pfam" id="PF02582">
    <property type="entry name" value="DUF155"/>
    <property type="match status" value="1"/>
</dbReference>
<dbReference type="OrthoDB" id="18302at2759"/>
<dbReference type="PANTHER" id="PTHR16255:SF15">
    <property type="entry name" value="SPORULATION PROTEIN RMD1"/>
    <property type="match status" value="1"/>
</dbReference>
<feature type="non-terminal residue" evidence="3">
    <location>
        <position position="1"/>
    </location>
</feature>
<dbReference type="GO" id="GO:0005739">
    <property type="term" value="C:mitochondrion"/>
    <property type="evidence" value="ECO:0007669"/>
    <property type="project" value="UniProtKB-ARBA"/>
</dbReference>
<dbReference type="PANTHER" id="PTHR16255">
    <property type="entry name" value="REQUIRED FOR MEIOTIC NUCLEAR DIVISION PROTEIN 1 HOMOLOG"/>
    <property type="match status" value="1"/>
</dbReference>
<organism evidence="3 4">
    <name type="scientific">Basidiobolus meristosporus CBS 931.73</name>
    <dbReference type="NCBI Taxonomy" id="1314790"/>
    <lineage>
        <taxon>Eukaryota</taxon>
        <taxon>Fungi</taxon>
        <taxon>Fungi incertae sedis</taxon>
        <taxon>Zoopagomycota</taxon>
        <taxon>Entomophthoromycotina</taxon>
        <taxon>Basidiobolomycetes</taxon>
        <taxon>Basidiobolales</taxon>
        <taxon>Basidiobolaceae</taxon>
        <taxon>Basidiobolus</taxon>
    </lineage>
</organism>
<reference evidence="3 4" key="1">
    <citation type="submission" date="2016-07" db="EMBL/GenBank/DDBJ databases">
        <title>Pervasive Adenine N6-methylation of Active Genes in Fungi.</title>
        <authorList>
            <consortium name="DOE Joint Genome Institute"/>
            <person name="Mondo S.J."/>
            <person name="Dannebaum R.O."/>
            <person name="Kuo R.C."/>
            <person name="Labutti K."/>
            <person name="Haridas S."/>
            <person name="Kuo A."/>
            <person name="Salamov A."/>
            <person name="Ahrendt S.R."/>
            <person name="Lipzen A."/>
            <person name="Sullivan W."/>
            <person name="Andreopoulos W.B."/>
            <person name="Clum A."/>
            <person name="Lindquist E."/>
            <person name="Daum C."/>
            <person name="Ramamoorthy G.K."/>
            <person name="Gryganskyi A."/>
            <person name="Culley D."/>
            <person name="Magnuson J.K."/>
            <person name="James T.Y."/>
            <person name="O'Malley M.A."/>
            <person name="Stajich J.E."/>
            <person name="Spatafora J.W."/>
            <person name="Visel A."/>
            <person name="Grigoriev I.V."/>
        </authorList>
    </citation>
    <scope>NUCLEOTIDE SEQUENCE [LARGE SCALE GENOMIC DNA]</scope>
    <source>
        <strain evidence="3 4">CBS 931.73</strain>
    </source>
</reference>
<proteinExistence type="inferred from homology"/>
<sequence>PNRTTKISQKLALFPDEGNDAFVTENFSDEEVYNQISQIPIQSTQQAKKMIQLKRTDLPRVTAYCTANSYRMDMLQKYLQNRRHSIINIAPKRIDEWYVGYQPTSPLTEAKSPSLTPEMDESLKIGELFFFDYGVIVMWGFSELQERELLMEIEAFEQEKLEESGIKVEELNFQYDPSCQPCIYNDIISLKNPRNYMVKLTISHAIAQSVKMTLFEDLVDQTIHDTKHIPQIMAETGKVHLSRNAITSKIGQLFIVRINVNLVSNILDTPEIFWSEPAQQPLYSAIRGYLEISQRAELLNQRVTVINDLLEMLKDHLNSNHGETLEYIVIILI</sequence>
<feature type="non-terminal residue" evidence="3">
    <location>
        <position position="333"/>
    </location>
</feature>
<evidence type="ECO:0000313" key="4">
    <source>
        <dbReference type="Proteomes" id="UP000193498"/>
    </source>
</evidence>
<dbReference type="InParanoid" id="A0A1Y1YF76"/>
<name>A0A1Y1YF76_9FUNG</name>
<dbReference type="FunCoup" id="A0A1Y1YF76">
    <property type="interactions" value="20"/>
</dbReference>
<evidence type="ECO:0000259" key="2">
    <source>
        <dbReference type="Pfam" id="PF02582"/>
    </source>
</evidence>
<gene>
    <name evidence="3" type="ORF">K493DRAFT_139793</name>
</gene>
<protein>
    <submittedName>
        <fullName evidence="3">DUF155-domain-containing protein</fullName>
    </submittedName>
</protein>
<dbReference type="Proteomes" id="UP000193498">
    <property type="component" value="Unassembled WGS sequence"/>
</dbReference>
<dbReference type="EMBL" id="MCFE01000150">
    <property type="protein sequence ID" value="ORX96625.1"/>
    <property type="molecule type" value="Genomic_DNA"/>
</dbReference>
<evidence type="ECO:0000313" key="3">
    <source>
        <dbReference type="EMBL" id="ORX96625.1"/>
    </source>
</evidence>
<feature type="domain" description="DUF155" evidence="2">
    <location>
        <begin position="128"/>
        <end position="300"/>
    </location>
</feature>
<comment type="caution">
    <text evidence="3">The sequence shown here is derived from an EMBL/GenBank/DDBJ whole genome shotgun (WGS) entry which is preliminary data.</text>
</comment>
<accession>A0A1Y1YF76</accession>
<evidence type="ECO:0000256" key="1">
    <source>
        <dbReference type="ARBA" id="ARBA00008306"/>
    </source>
</evidence>
<dbReference type="InterPro" id="IPR051624">
    <property type="entry name" value="RMD1/Sad1-interacting"/>
</dbReference>
<keyword evidence="4" id="KW-1185">Reference proteome</keyword>
<comment type="similarity">
    <text evidence="1">Belongs to the RMD1/sif2 family.</text>
</comment>